<keyword evidence="12" id="KW-1185">Reference proteome</keyword>
<evidence type="ECO:0000256" key="6">
    <source>
        <dbReference type="ARBA" id="ARBA00023170"/>
    </source>
</evidence>
<dbReference type="EMBL" id="JBHFQA010000014">
    <property type="protein sequence ID" value="KAL2088115.1"/>
    <property type="molecule type" value="Genomic_DNA"/>
</dbReference>
<dbReference type="Gene3D" id="1.20.1070.10">
    <property type="entry name" value="Rhodopsin 7-helix transmembrane proteins"/>
    <property type="match status" value="2"/>
</dbReference>
<dbReference type="SUPFAM" id="SSF81321">
    <property type="entry name" value="Family A G protein-coupled receptor-like"/>
    <property type="match status" value="1"/>
</dbReference>
<feature type="compositionally biased region" description="Low complexity" evidence="8">
    <location>
        <begin position="329"/>
        <end position="345"/>
    </location>
</feature>
<feature type="transmembrane region" description="Helical" evidence="9">
    <location>
        <begin position="231"/>
        <end position="251"/>
    </location>
</feature>
<feature type="transmembrane region" description="Helical" evidence="9">
    <location>
        <begin position="197"/>
        <end position="219"/>
    </location>
</feature>
<comment type="caution">
    <text evidence="11">The sequence shown here is derived from an EMBL/GenBank/DDBJ whole genome shotgun (WGS) entry which is preliminary data.</text>
</comment>
<dbReference type="PRINTS" id="PR01559">
    <property type="entry name" value="DUFFYANTIGEN"/>
</dbReference>
<gene>
    <name evidence="11" type="ORF">ACEWY4_016943</name>
</gene>
<dbReference type="PANTHER" id="PTHR10489">
    <property type="entry name" value="CELL ADHESION MOLECULE"/>
    <property type="match status" value="1"/>
</dbReference>
<evidence type="ECO:0000256" key="4">
    <source>
        <dbReference type="ARBA" id="ARBA00023040"/>
    </source>
</evidence>
<evidence type="ECO:0000256" key="1">
    <source>
        <dbReference type="ARBA" id="ARBA00004370"/>
    </source>
</evidence>
<feature type="transmembrane region" description="Helical" evidence="9">
    <location>
        <begin position="44"/>
        <end position="72"/>
    </location>
</feature>
<dbReference type="GO" id="GO:0016020">
    <property type="term" value="C:membrane"/>
    <property type="evidence" value="ECO:0007669"/>
    <property type="project" value="UniProtKB-SubCell"/>
</dbReference>
<keyword evidence="4" id="KW-0297">G-protein coupled receptor</keyword>
<evidence type="ECO:0000259" key="10">
    <source>
        <dbReference type="PROSITE" id="PS50262"/>
    </source>
</evidence>
<dbReference type="PANTHER" id="PTHR10489:SF930">
    <property type="entry name" value="C-X-C CHEMOKINE RECEPTOR TYPE 1-LIKE"/>
    <property type="match status" value="1"/>
</dbReference>
<feature type="region of interest" description="Disordered" evidence="8">
    <location>
        <begin position="312"/>
        <end position="356"/>
    </location>
</feature>
<reference evidence="11 12" key="1">
    <citation type="submission" date="2024-09" db="EMBL/GenBank/DDBJ databases">
        <title>A chromosome-level genome assembly of Gray's grenadier anchovy, Coilia grayii.</title>
        <authorList>
            <person name="Fu Z."/>
        </authorList>
    </citation>
    <scope>NUCLEOTIDE SEQUENCE [LARGE SCALE GENOMIC DNA]</scope>
    <source>
        <strain evidence="11">G4</strain>
        <tissue evidence="11">Muscle</tissue>
    </source>
</reference>
<evidence type="ECO:0000256" key="9">
    <source>
        <dbReference type="SAM" id="Phobius"/>
    </source>
</evidence>
<proteinExistence type="predicted"/>
<keyword evidence="6" id="KW-0675">Receptor</keyword>
<feature type="domain" description="G-protein coupled receptors family 1 profile" evidence="10">
    <location>
        <begin position="64"/>
        <end position="124"/>
    </location>
</feature>
<dbReference type="Proteomes" id="UP001591681">
    <property type="component" value="Unassembled WGS sequence"/>
</dbReference>
<feature type="transmembrane region" description="Helical" evidence="9">
    <location>
        <begin position="278"/>
        <end position="297"/>
    </location>
</feature>
<evidence type="ECO:0000256" key="8">
    <source>
        <dbReference type="SAM" id="MobiDB-lite"/>
    </source>
</evidence>
<keyword evidence="2 9" id="KW-0812">Transmembrane</keyword>
<comment type="subcellular location">
    <subcellularLocation>
        <location evidence="1">Membrane</location>
    </subcellularLocation>
</comment>
<evidence type="ECO:0000256" key="7">
    <source>
        <dbReference type="ARBA" id="ARBA00023224"/>
    </source>
</evidence>
<evidence type="ECO:0000256" key="3">
    <source>
        <dbReference type="ARBA" id="ARBA00022989"/>
    </source>
</evidence>
<dbReference type="PROSITE" id="PS50262">
    <property type="entry name" value="G_PROTEIN_RECEP_F1_2"/>
    <property type="match status" value="2"/>
</dbReference>
<evidence type="ECO:0000256" key="5">
    <source>
        <dbReference type="ARBA" id="ARBA00023136"/>
    </source>
</evidence>
<name>A0ABD1JLT4_9TELE</name>
<feature type="transmembrane region" description="Helical" evidence="9">
    <location>
        <begin position="84"/>
        <end position="104"/>
    </location>
</feature>
<evidence type="ECO:0000313" key="11">
    <source>
        <dbReference type="EMBL" id="KAL2088115.1"/>
    </source>
</evidence>
<sequence>MAGGLVLEFDSDIFEDLNLSGHGNISIDMLNEDAFKCLSRPFPAVAEVLICVFYLLVFVVAVPGNLVVGLVVGWSRQRLCPSDLYLFHLAVADLLLALSLPLWAAAVLQGWVFGVPACRLTSMLLEAAGGGWRGPGAGVELRVCAGVWALGVLLSLPSALHNDVFRAPGAAKELCGEHFETGSASDWRLATRILRHVLGFLLPLLAMLACYGATVWRLLRVRGLQRLRAMRVIAAVVAAFLLCWCPQHLVVVTDTLMRARLLDFDCAGRLRVDGAVTFTQMLALLHCCVNPVLYAFVGAKFRRNLRRMVQRGRGLTGGTGARGQGRGRAGPAPSTSSAGPAPTRPRMGALHSCDAE</sequence>
<dbReference type="PRINTS" id="PR00237">
    <property type="entry name" value="GPCRRHODOPSN"/>
</dbReference>
<feature type="compositionally biased region" description="Gly residues" evidence="8">
    <location>
        <begin position="314"/>
        <end position="328"/>
    </location>
</feature>
<accession>A0ABD1JLT4</accession>
<dbReference type="AlphaFoldDB" id="A0ABD1JLT4"/>
<keyword evidence="7" id="KW-0807">Transducer</keyword>
<organism evidence="11 12">
    <name type="scientific">Coilia grayii</name>
    <name type="common">Gray's grenadier anchovy</name>
    <dbReference type="NCBI Taxonomy" id="363190"/>
    <lineage>
        <taxon>Eukaryota</taxon>
        <taxon>Metazoa</taxon>
        <taxon>Chordata</taxon>
        <taxon>Craniata</taxon>
        <taxon>Vertebrata</taxon>
        <taxon>Euteleostomi</taxon>
        <taxon>Actinopterygii</taxon>
        <taxon>Neopterygii</taxon>
        <taxon>Teleostei</taxon>
        <taxon>Clupei</taxon>
        <taxon>Clupeiformes</taxon>
        <taxon>Clupeoidei</taxon>
        <taxon>Engraulidae</taxon>
        <taxon>Coilinae</taxon>
        <taxon>Coilia</taxon>
    </lineage>
</organism>
<dbReference type="InterPro" id="IPR000276">
    <property type="entry name" value="GPCR_Rhodpsn"/>
</dbReference>
<keyword evidence="3 9" id="KW-1133">Transmembrane helix</keyword>
<dbReference type="InterPro" id="IPR050119">
    <property type="entry name" value="CCR1-9-like"/>
</dbReference>
<dbReference type="InterPro" id="IPR017452">
    <property type="entry name" value="GPCR_Rhodpsn_7TM"/>
</dbReference>
<protein>
    <recommendedName>
        <fullName evidence="10">G-protein coupled receptors family 1 profile domain-containing protein</fullName>
    </recommendedName>
</protein>
<dbReference type="GO" id="GO:0004930">
    <property type="term" value="F:G protein-coupled receptor activity"/>
    <property type="evidence" value="ECO:0007669"/>
    <property type="project" value="UniProtKB-KW"/>
</dbReference>
<evidence type="ECO:0000313" key="12">
    <source>
        <dbReference type="Proteomes" id="UP001591681"/>
    </source>
</evidence>
<evidence type="ECO:0000256" key="2">
    <source>
        <dbReference type="ARBA" id="ARBA00022692"/>
    </source>
</evidence>
<keyword evidence="5 9" id="KW-0472">Membrane</keyword>
<dbReference type="Pfam" id="PF00001">
    <property type="entry name" value="7tm_1"/>
    <property type="match status" value="2"/>
</dbReference>
<feature type="domain" description="G-protein coupled receptors family 1 profile" evidence="10">
    <location>
        <begin position="143"/>
        <end position="294"/>
    </location>
</feature>